<comment type="caution">
    <text evidence="2">The sequence shown here is derived from an EMBL/GenBank/DDBJ whole genome shotgun (WGS) entry which is preliminary data.</text>
</comment>
<dbReference type="Pfam" id="PF07727">
    <property type="entry name" value="RVT_2"/>
    <property type="match status" value="1"/>
</dbReference>
<name>A0ABD1BEE3_CARAN</name>
<gene>
    <name evidence="2" type="ORF">V5N11_018754</name>
</gene>
<evidence type="ECO:0000259" key="1">
    <source>
        <dbReference type="Pfam" id="PF07727"/>
    </source>
</evidence>
<keyword evidence="3" id="KW-1185">Reference proteome</keyword>
<dbReference type="EMBL" id="JBANAX010000255">
    <property type="protein sequence ID" value="KAL1216952.1"/>
    <property type="molecule type" value="Genomic_DNA"/>
</dbReference>
<evidence type="ECO:0000313" key="2">
    <source>
        <dbReference type="EMBL" id="KAL1216952.1"/>
    </source>
</evidence>
<proteinExistence type="predicted"/>
<evidence type="ECO:0000313" key="3">
    <source>
        <dbReference type="Proteomes" id="UP001558713"/>
    </source>
</evidence>
<accession>A0ABD1BEE3</accession>
<protein>
    <submittedName>
        <fullName evidence="2">Retrovirus-related Pol polyprotein from transposon RE1</fullName>
    </submittedName>
</protein>
<dbReference type="AlphaFoldDB" id="A0ABD1BEE3"/>
<sequence length="190" mass="22287">MGIFRKLQTPWMMLKPLMRNKTHLTWNKTKFKMRRSTRQKFGPEHWKQTRVYFNNQVVAHPIQAVCSLALLPPFHQAFLGKIDAHWISKSYEEAKDSEEWLEAVDDEKGAMEMNQTWDKADLPPGKMAVSSRWIFTIKYLSNGDIERYKARLVSRGFTQTYGEDYTDTFAPVAKLHMVRVCLSLAVNLDW</sequence>
<dbReference type="Proteomes" id="UP001558713">
    <property type="component" value="Unassembled WGS sequence"/>
</dbReference>
<reference evidence="2 3" key="1">
    <citation type="submission" date="2024-04" db="EMBL/GenBank/DDBJ databases">
        <title>Genome assembly C_amara_ONT_v2.</title>
        <authorList>
            <person name="Yant L."/>
            <person name="Moore C."/>
            <person name="Slenker M."/>
        </authorList>
    </citation>
    <scope>NUCLEOTIDE SEQUENCE [LARGE SCALE GENOMIC DNA]</scope>
    <source>
        <tissue evidence="2">Leaf</tissue>
    </source>
</reference>
<organism evidence="2 3">
    <name type="scientific">Cardamine amara subsp. amara</name>
    <dbReference type="NCBI Taxonomy" id="228776"/>
    <lineage>
        <taxon>Eukaryota</taxon>
        <taxon>Viridiplantae</taxon>
        <taxon>Streptophyta</taxon>
        <taxon>Embryophyta</taxon>
        <taxon>Tracheophyta</taxon>
        <taxon>Spermatophyta</taxon>
        <taxon>Magnoliopsida</taxon>
        <taxon>eudicotyledons</taxon>
        <taxon>Gunneridae</taxon>
        <taxon>Pentapetalae</taxon>
        <taxon>rosids</taxon>
        <taxon>malvids</taxon>
        <taxon>Brassicales</taxon>
        <taxon>Brassicaceae</taxon>
        <taxon>Cardamineae</taxon>
        <taxon>Cardamine</taxon>
    </lineage>
</organism>
<feature type="domain" description="Reverse transcriptase Ty1/copia-type" evidence="1">
    <location>
        <begin position="114"/>
        <end position="190"/>
    </location>
</feature>
<dbReference type="InterPro" id="IPR013103">
    <property type="entry name" value="RVT_2"/>
</dbReference>